<dbReference type="Proteomes" id="UP000265816">
    <property type="component" value="Unassembled WGS sequence"/>
</dbReference>
<dbReference type="OrthoDB" id="2375554at2"/>
<dbReference type="AlphaFoldDB" id="A0A398B229"/>
<evidence type="ECO:0000313" key="3">
    <source>
        <dbReference type="EMBL" id="RID83907.1"/>
    </source>
</evidence>
<protein>
    <submittedName>
        <fullName evidence="3">Stage III sporulation protein AF</fullName>
    </submittedName>
</protein>
<name>A0A398B229_9BACI</name>
<dbReference type="NCBIfam" id="TIGR02896">
    <property type="entry name" value="spore_III_AF"/>
    <property type="match status" value="1"/>
</dbReference>
<keyword evidence="2" id="KW-0812">Transmembrane</keyword>
<dbReference type="InterPro" id="IPR014245">
    <property type="entry name" value="Spore_III_AF"/>
</dbReference>
<evidence type="ECO:0000256" key="1">
    <source>
        <dbReference type="SAM" id="MobiDB-lite"/>
    </source>
</evidence>
<dbReference type="RefSeq" id="WP_119113682.1">
    <property type="nucleotide sequence ID" value="NZ_CBCSEO010000005.1"/>
</dbReference>
<reference evidence="3 4" key="1">
    <citation type="submission" date="2018-08" db="EMBL/GenBank/DDBJ databases">
        <title>Bacillus jemisoniae sp. nov., Bacillus chryseoplanitiae sp. nov., Bacillus resnikiae sp. nov., and Bacillus frankliniae sp. nov., isolated from Viking spacecraft and associated surfaces.</title>
        <authorList>
            <person name="Seuylemezian A."/>
            <person name="Vaishampayan P."/>
        </authorList>
    </citation>
    <scope>NUCLEOTIDE SEQUENCE [LARGE SCALE GENOMIC DNA]</scope>
    <source>
        <strain evidence="3 4">JJ-247</strain>
    </source>
</reference>
<keyword evidence="2" id="KW-1133">Transmembrane helix</keyword>
<comment type="caution">
    <text evidence="3">The sequence shown here is derived from an EMBL/GenBank/DDBJ whole genome shotgun (WGS) entry which is preliminary data.</text>
</comment>
<evidence type="ECO:0000256" key="2">
    <source>
        <dbReference type="SAM" id="Phobius"/>
    </source>
</evidence>
<dbReference type="EMBL" id="QWVT01000024">
    <property type="protein sequence ID" value="RID83907.1"/>
    <property type="molecule type" value="Genomic_DNA"/>
</dbReference>
<gene>
    <name evidence="3" type="primary">spoIIIAF</name>
    <name evidence="3" type="ORF">D1970_15015</name>
</gene>
<feature type="region of interest" description="Disordered" evidence="1">
    <location>
        <begin position="163"/>
        <end position="182"/>
    </location>
</feature>
<keyword evidence="2" id="KW-0472">Membrane</keyword>
<dbReference type="Pfam" id="PF09581">
    <property type="entry name" value="Spore_III_AF"/>
    <property type="match status" value="1"/>
</dbReference>
<keyword evidence="4" id="KW-1185">Reference proteome</keyword>
<proteinExistence type="predicted"/>
<sequence length="209" mass="23542">MDFLKEWVANIIFFILLATVLDMLLPNSAMQKYVKIVTGLLLIAIILSPVLKIFSGDFDKMLENITSESRGEENHQMESLIEMKKTEIQASQHAYILEQMAVQLKADAEEELMEQHGMAIAAVDIKVNERDKRSFPENLELITVHLKEASGNKDGAVPAVQEVKIDTEQPLPSSKRSKRNEEAASLLAEKWNVPENSIQIVSEGRLLKQ</sequence>
<feature type="transmembrane region" description="Helical" evidence="2">
    <location>
        <begin position="33"/>
        <end position="54"/>
    </location>
</feature>
<evidence type="ECO:0000313" key="4">
    <source>
        <dbReference type="Proteomes" id="UP000265816"/>
    </source>
</evidence>
<feature type="transmembrane region" description="Helical" evidence="2">
    <location>
        <begin position="7"/>
        <end position="27"/>
    </location>
</feature>
<organism evidence="3 4">
    <name type="scientific">Mesobacillus zeae</name>
    <dbReference type="NCBI Taxonomy" id="1917180"/>
    <lineage>
        <taxon>Bacteria</taxon>
        <taxon>Bacillati</taxon>
        <taxon>Bacillota</taxon>
        <taxon>Bacilli</taxon>
        <taxon>Bacillales</taxon>
        <taxon>Bacillaceae</taxon>
        <taxon>Mesobacillus</taxon>
    </lineage>
</organism>
<accession>A0A398B229</accession>